<proteinExistence type="predicted"/>
<keyword evidence="1" id="KW-1133">Transmembrane helix</keyword>
<gene>
    <name evidence="2" type="ORF">PFISCL1PPCAC_13447</name>
</gene>
<protein>
    <submittedName>
        <fullName evidence="2">Uncharacterized protein</fullName>
    </submittedName>
</protein>
<comment type="caution">
    <text evidence="2">The sequence shown here is derived from an EMBL/GenBank/DDBJ whole genome shotgun (WGS) entry which is preliminary data.</text>
</comment>
<evidence type="ECO:0000256" key="1">
    <source>
        <dbReference type="SAM" id="Phobius"/>
    </source>
</evidence>
<sequence length="128" mass="14719">MLATRTTIATIALILLSILHVNRNKFLAHPSLKILLLFHFLWIYLTNAHIIVDHLYSAYLLLTMGYQISENIRMIRIMLPVVWSHALITCITIVLYLIVLGNGISQWKLPLFEDSINSTFLQGIFMPI</sequence>
<evidence type="ECO:0000313" key="2">
    <source>
        <dbReference type="EMBL" id="GMT22150.1"/>
    </source>
</evidence>
<keyword evidence="3" id="KW-1185">Reference proteome</keyword>
<feature type="transmembrane region" description="Helical" evidence="1">
    <location>
        <begin position="39"/>
        <end position="62"/>
    </location>
</feature>
<organism evidence="2 3">
    <name type="scientific">Pristionchus fissidentatus</name>
    <dbReference type="NCBI Taxonomy" id="1538716"/>
    <lineage>
        <taxon>Eukaryota</taxon>
        <taxon>Metazoa</taxon>
        <taxon>Ecdysozoa</taxon>
        <taxon>Nematoda</taxon>
        <taxon>Chromadorea</taxon>
        <taxon>Rhabditida</taxon>
        <taxon>Rhabditina</taxon>
        <taxon>Diplogasteromorpha</taxon>
        <taxon>Diplogasteroidea</taxon>
        <taxon>Neodiplogasteridae</taxon>
        <taxon>Pristionchus</taxon>
    </lineage>
</organism>
<dbReference type="PANTHER" id="PTHR46561:SF11">
    <property type="entry name" value="SERPENTINE RECEPTOR CLASS ALPHA_BETA-14"/>
    <property type="match status" value="1"/>
</dbReference>
<dbReference type="AlphaFoldDB" id="A0AAV5VUE1"/>
<feature type="transmembrane region" description="Helical" evidence="1">
    <location>
        <begin position="74"/>
        <end position="99"/>
    </location>
</feature>
<keyword evidence="1" id="KW-0812">Transmembrane</keyword>
<dbReference type="InterPro" id="IPR053286">
    <property type="entry name" value="Nematode_rcpt-like_srab"/>
</dbReference>
<evidence type="ECO:0000313" key="3">
    <source>
        <dbReference type="Proteomes" id="UP001432322"/>
    </source>
</evidence>
<dbReference type="Proteomes" id="UP001432322">
    <property type="component" value="Unassembled WGS sequence"/>
</dbReference>
<reference evidence="2" key="1">
    <citation type="submission" date="2023-10" db="EMBL/GenBank/DDBJ databases">
        <title>Genome assembly of Pristionchus species.</title>
        <authorList>
            <person name="Yoshida K."/>
            <person name="Sommer R.J."/>
        </authorList>
    </citation>
    <scope>NUCLEOTIDE SEQUENCE</scope>
    <source>
        <strain evidence="2">RS5133</strain>
    </source>
</reference>
<feature type="non-terminal residue" evidence="2">
    <location>
        <position position="128"/>
    </location>
</feature>
<keyword evidence="1" id="KW-0472">Membrane</keyword>
<dbReference type="EMBL" id="BTSY01000004">
    <property type="protein sequence ID" value="GMT22150.1"/>
    <property type="molecule type" value="Genomic_DNA"/>
</dbReference>
<name>A0AAV5VUE1_9BILA</name>
<accession>A0AAV5VUE1</accession>
<dbReference type="PANTHER" id="PTHR46561">
    <property type="entry name" value="SERPENTINE RECEPTOR, CLASS AB (CLASS A-LIKE)-RELATED"/>
    <property type="match status" value="1"/>
</dbReference>